<reference evidence="1 2" key="1">
    <citation type="submission" date="2019-06" db="EMBL/GenBank/DDBJ databases">
        <title>Draft genomes of female and male turbot (Scophthalmus maximus).</title>
        <authorList>
            <person name="Xu H."/>
            <person name="Xu X.-W."/>
            <person name="Shao C."/>
            <person name="Chen S."/>
        </authorList>
    </citation>
    <scope>NUCLEOTIDE SEQUENCE [LARGE SCALE GENOMIC DNA]</scope>
    <source>
        <strain evidence="1">Ysfricsl-2016a</strain>
        <tissue evidence="1">Blood</tissue>
    </source>
</reference>
<gene>
    <name evidence="1" type="ORF">F2P81_016854</name>
</gene>
<sequence>MAAISTASETQLDSTRFPVPSLLYSLATDRTDVPPPDFSAAALFHDFLDHIWVGFQSVMGPELKQTPSFGQGFVLFCHEHSQLSRPHYFGTPNEDAAPTSPLNSGNGKNGKDVVKARVLRLNPENERYFSEQVSGIQRTAQEAALMSCEREQLY</sequence>
<name>A0A6A4S6T7_SCOMX</name>
<dbReference type="AlphaFoldDB" id="A0A6A4S6T7"/>
<dbReference type="EMBL" id="VEVO01000015">
    <property type="protein sequence ID" value="KAF0030123.1"/>
    <property type="molecule type" value="Genomic_DNA"/>
</dbReference>
<comment type="caution">
    <text evidence="1">The sequence shown here is derived from an EMBL/GenBank/DDBJ whole genome shotgun (WGS) entry which is preliminary data.</text>
</comment>
<evidence type="ECO:0000313" key="1">
    <source>
        <dbReference type="EMBL" id="KAF0030123.1"/>
    </source>
</evidence>
<proteinExistence type="predicted"/>
<organism evidence="1 2">
    <name type="scientific">Scophthalmus maximus</name>
    <name type="common">Turbot</name>
    <name type="synonym">Psetta maxima</name>
    <dbReference type="NCBI Taxonomy" id="52904"/>
    <lineage>
        <taxon>Eukaryota</taxon>
        <taxon>Metazoa</taxon>
        <taxon>Chordata</taxon>
        <taxon>Craniata</taxon>
        <taxon>Vertebrata</taxon>
        <taxon>Euteleostomi</taxon>
        <taxon>Actinopterygii</taxon>
        <taxon>Neopterygii</taxon>
        <taxon>Teleostei</taxon>
        <taxon>Neoteleostei</taxon>
        <taxon>Acanthomorphata</taxon>
        <taxon>Carangaria</taxon>
        <taxon>Pleuronectiformes</taxon>
        <taxon>Pleuronectoidei</taxon>
        <taxon>Scophthalmidae</taxon>
        <taxon>Scophthalmus</taxon>
    </lineage>
</organism>
<protein>
    <submittedName>
        <fullName evidence="1">Uncharacterized protein</fullName>
    </submittedName>
</protein>
<evidence type="ECO:0000313" key="2">
    <source>
        <dbReference type="Proteomes" id="UP000438429"/>
    </source>
</evidence>
<dbReference type="Proteomes" id="UP000438429">
    <property type="component" value="Unassembled WGS sequence"/>
</dbReference>
<accession>A0A6A4S6T7</accession>